<feature type="region of interest" description="Disordered" evidence="5">
    <location>
        <begin position="1"/>
        <end position="21"/>
    </location>
</feature>
<evidence type="ECO:0000256" key="5">
    <source>
        <dbReference type="SAM" id="MobiDB-lite"/>
    </source>
</evidence>
<evidence type="ECO:0000313" key="7">
    <source>
        <dbReference type="EMBL" id="PKW17565.1"/>
    </source>
</evidence>
<evidence type="ECO:0000256" key="2">
    <source>
        <dbReference type="ARBA" id="ARBA00022692"/>
    </source>
</evidence>
<keyword evidence="2 6" id="KW-0812">Transmembrane</keyword>
<comment type="subcellular location">
    <subcellularLocation>
        <location evidence="1">Membrane</location>
        <topology evidence="1">Multi-pass membrane protein</topology>
    </subcellularLocation>
</comment>
<dbReference type="EMBL" id="PJNB01000001">
    <property type="protein sequence ID" value="PKW17565.1"/>
    <property type="molecule type" value="Genomic_DNA"/>
</dbReference>
<name>A0A2N3Y3Q4_SACSN</name>
<organism evidence="7 8">
    <name type="scientific">Saccharopolyspora spinosa</name>
    <dbReference type="NCBI Taxonomy" id="60894"/>
    <lineage>
        <taxon>Bacteria</taxon>
        <taxon>Bacillati</taxon>
        <taxon>Actinomycetota</taxon>
        <taxon>Actinomycetes</taxon>
        <taxon>Pseudonocardiales</taxon>
        <taxon>Pseudonocardiaceae</taxon>
        <taxon>Saccharopolyspora</taxon>
    </lineage>
</organism>
<dbReference type="AlphaFoldDB" id="A0A2N3Y3Q4"/>
<sequence>MSALPDDAGPVSRVSGTGSSRTPFRWRWYVELLHSLEFLSSFALSLGVAAAAAAVSTLLGLGAGLAIVLGIGLLGSRSLAWCPAR</sequence>
<keyword evidence="3 6" id="KW-1133">Transmembrane helix</keyword>
<dbReference type="STRING" id="994479.GCA_000194155_00905"/>
<dbReference type="RefSeq" id="WP_010692588.1">
    <property type="nucleotide sequence ID" value="NZ_CP061007.1"/>
</dbReference>
<feature type="transmembrane region" description="Helical" evidence="6">
    <location>
        <begin position="42"/>
        <end position="75"/>
    </location>
</feature>
<evidence type="ECO:0000256" key="6">
    <source>
        <dbReference type="SAM" id="Phobius"/>
    </source>
</evidence>
<keyword evidence="4 6" id="KW-0472">Membrane</keyword>
<evidence type="ECO:0000256" key="1">
    <source>
        <dbReference type="ARBA" id="ARBA00004141"/>
    </source>
</evidence>
<evidence type="ECO:0000313" key="8">
    <source>
        <dbReference type="Proteomes" id="UP000233786"/>
    </source>
</evidence>
<dbReference type="InterPro" id="IPR035906">
    <property type="entry name" value="MetI-like_sf"/>
</dbReference>
<reference evidence="7" key="1">
    <citation type="submission" date="2017-12" db="EMBL/GenBank/DDBJ databases">
        <title>Sequencing the genomes of 1000 Actinobacteria strains.</title>
        <authorList>
            <person name="Klenk H.-P."/>
        </authorList>
    </citation>
    <scope>NUCLEOTIDE SEQUENCE [LARGE SCALE GENOMIC DNA]</scope>
    <source>
        <strain evidence="7">DSM 44228</strain>
    </source>
</reference>
<comment type="caution">
    <text evidence="7">The sequence shown here is derived from an EMBL/GenBank/DDBJ whole genome shotgun (WGS) entry which is preliminary data.</text>
</comment>
<gene>
    <name evidence="7" type="ORF">A8926_5543</name>
</gene>
<dbReference type="SUPFAM" id="SSF161098">
    <property type="entry name" value="MetI-like"/>
    <property type="match status" value="1"/>
</dbReference>
<proteinExistence type="predicted"/>
<protein>
    <submittedName>
        <fullName evidence="7">Uncharacterized protein</fullName>
    </submittedName>
</protein>
<accession>A0A2N3Y3Q4</accession>
<dbReference type="Proteomes" id="UP000233786">
    <property type="component" value="Unassembled WGS sequence"/>
</dbReference>
<keyword evidence="8" id="KW-1185">Reference proteome</keyword>
<dbReference type="GO" id="GO:0016020">
    <property type="term" value="C:membrane"/>
    <property type="evidence" value="ECO:0007669"/>
    <property type="project" value="UniProtKB-SubCell"/>
</dbReference>
<dbReference type="Gene3D" id="1.10.3720.10">
    <property type="entry name" value="MetI-like"/>
    <property type="match status" value="1"/>
</dbReference>
<evidence type="ECO:0000256" key="3">
    <source>
        <dbReference type="ARBA" id="ARBA00022989"/>
    </source>
</evidence>
<evidence type="ECO:0000256" key="4">
    <source>
        <dbReference type="ARBA" id="ARBA00023136"/>
    </source>
</evidence>